<keyword evidence="2" id="KW-1133">Transmembrane helix</keyword>
<feature type="transmembrane region" description="Helical" evidence="2">
    <location>
        <begin position="424"/>
        <end position="447"/>
    </location>
</feature>
<proteinExistence type="predicted"/>
<keyword evidence="4" id="KW-1185">Reference proteome</keyword>
<feature type="transmembrane region" description="Helical" evidence="2">
    <location>
        <begin position="178"/>
        <end position="198"/>
    </location>
</feature>
<evidence type="ECO:0000313" key="3">
    <source>
        <dbReference type="EMBL" id="GAA0269951.1"/>
    </source>
</evidence>
<feature type="transmembrane region" description="Helical" evidence="2">
    <location>
        <begin position="483"/>
        <end position="511"/>
    </location>
</feature>
<feature type="region of interest" description="Disordered" evidence="1">
    <location>
        <begin position="809"/>
        <end position="875"/>
    </location>
</feature>
<dbReference type="RefSeq" id="WP_344151472.1">
    <property type="nucleotide sequence ID" value="NZ_BAAABV010000005.1"/>
</dbReference>
<comment type="caution">
    <text evidence="3">The sequence shown here is derived from an EMBL/GenBank/DDBJ whole genome shotgun (WGS) entry which is preliminary data.</text>
</comment>
<feature type="compositionally biased region" description="Polar residues" evidence="1">
    <location>
        <begin position="817"/>
        <end position="827"/>
    </location>
</feature>
<evidence type="ECO:0008006" key="5">
    <source>
        <dbReference type="Google" id="ProtNLM"/>
    </source>
</evidence>
<feature type="transmembrane region" description="Helical" evidence="2">
    <location>
        <begin position="102"/>
        <end position="128"/>
    </location>
</feature>
<evidence type="ECO:0000313" key="4">
    <source>
        <dbReference type="Proteomes" id="UP001501867"/>
    </source>
</evidence>
<evidence type="ECO:0000256" key="2">
    <source>
        <dbReference type="SAM" id="Phobius"/>
    </source>
</evidence>
<dbReference type="Proteomes" id="UP001501867">
    <property type="component" value="Unassembled WGS sequence"/>
</dbReference>
<feature type="transmembrane region" description="Helical" evidence="2">
    <location>
        <begin position="453"/>
        <end position="471"/>
    </location>
</feature>
<feature type="transmembrane region" description="Helical" evidence="2">
    <location>
        <begin position="149"/>
        <end position="172"/>
    </location>
</feature>
<keyword evidence="2" id="KW-0472">Membrane</keyword>
<name>A0ABP3EMH0_9ACTN</name>
<evidence type="ECO:0000256" key="1">
    <source>
        <dbReference type="SAM" id="MobiDB-lite"/>
    </source>
</evidence>
<reference evidence="4" key="1">
    <citation type="journal article" date="2019" name="Int. J. Syst. Evol. Microbiol.">
        <title>The Global Catalogue of Microorganisms (GCM) 10K type strain sequencing project: providing services to taxonomists for standard genome sequencing and annotation.</title>
        <authorList>
            <consortium name="The Broad Institute Genomics Platform"/>
            <consortium name="The Broad Institute Genome Sequencing Center for Infectious Disease"/>
            <person name="Wu L."/>
            <person name="Ma J."/>
        </authorList>
    </citation>
    <scope>NUCLEOTIDE SEQUENCE [LARGE SCALE GENOMIC DNA]</scope>
    <source>
        <strain evidence="4">JCM 4505</strain>
    </source>
</reference>
<gene>
    <name evidence="3" type="ORF">GCM10010302_04390</name>
</gene>
<keyword evidence="2" id="KW-0812">Transmembrane</keyword>
<dbReference type="EMBL" id="BAAABV010000005">
    <property type="protein sequence ID" value="GAA0269951.1"/>
    <property type="molecule type" value="Genomic_DNA"/>
</dbReference>
<sequence>MRGRRRLDRGTLRAAGFVALLTVMFLVTNMAVAAAATADGSGAGGGLLGPLDIMTGEGVPLSSYQLEAMPVSSQPQGGIPAVDLAVTGRMPDLDVVGDIQRLVLGGLFTLVRLLVGLCGWLISFVFRFPLITLLTRPAQQIADAYERHVVAPLGLEGLLLAWAFVFGLILFVRGKAGTGLGEIALTLVIAALAAGAFVRPDYLLGKDGPLDQTHQAAVEVASITTASYFGTPARGGRPCDSAVGPAHEACVQEKAEAKSVVDPVQRALTDSLVVKPYMLLQYGRVLDPHKAGEADAYKAHLKWVESSRPKQKQEQGEVDLSRCSGTFGPIKEACERQVKEAGGSQKGSAKSECKLLHGSAKEYCENPCARMDDVEKDFCENGNGPRGADTKDAAFLQLIKDLKDAGSVGEQAAEYAQTPTWDRVWSVAALLVAVLVVTLMIVSMSVVMLGAQGADAAAAAGGPIAWVWSMLPGPSRMLLWRWLGVFIASALVSFVAALCLPMFGIAVDAILSDSDADLMVERLLLLDAIAVAFLVMHRRVLAAASGLGQRVATRMRYRKVGGSHLRGDSSEIGAALSEHGSASGGIRHRGGQSSAHGTFGARLASLGSLTAMSDGVGMPMSPGRFIGDALAEGKRGLAPFAVALRMGHAALIGPKPGQHPASHALAGAARGSGGGAGEVVADQWTGEVLHDPATDRPLLGSRIHARASRLRGYRVASRTARLAYGATFGLPRNLGRARGAASEFTDDARTQLRVAAHQVREDADRWAEGGRIVRNGVDHAGQRLATAWQVHDPMGSVRDTAMAAAIATAPLSASSSGRESTPRTSISAPRAEAGREPAPRRRPAAPAATAQQAGTRDAGSSQPGAADGEARAQAANAARLRAIFDARAAERRRREGGER</sequence>
<organism evidence="3 4">
    <name type="scientific">Streptomyces polychromogenes</name>
    <dbReference type="NCBI Taxonomy" id="67342"/>
    <lineage>
        <taxon>Bacteria</taxon>
        <taxon>Bacillati</taxon>
        <taxon>Actinomycetota</taxon>
        <taxon>Actinomycetes</taxon>
        <taxon>Kitasatosporales</taxon>
        <taxon>Streptomycetaceae</taxon>
        <taxon>Streptomyces</taxon>
    </lineage>
</organism>
<feature type="compositionally biased region" description="Low complexity" evidence="1">
    <location>
        <begin position="865"/>
        <end position="875"/>
    </location>
</feature>
<feature type="compositionally biased region" description="Low complexity" evidence="1">
    <location>
        <begin position="844"/>
        <end position="856"/>
    </location>
</feature>
<protein>
    <recommendedName>
        <fullName evidence="5">Integral membrane protein</fullName>
    </recommendedName>
</protein>
<accession>A0ABP3EMH0</accession>